<evidence type="ECO:0000256" key="1">
    <source>
        <dbReference type="SAM" id="MobiDB-lite"/>
    </source>
</evidence>
<protein>
    <recommendedName>
        <fullName evidence="2">CARMIL C-terminal domain-containing protein</fullName>
    </recommendedName>
</protein>
<feature type="compositionally biased region" description="Basic residues" evidence="1">
    <location>
        <begin position="29"/>
        <end position="46"/>
    </location>
</feature>
<dbReference type="InterPro" id="IPR031943">
    <property type="entry name" value="CARMIL_C"/>
</dbReference>
<gene>
    <name evidence="3" type="ORF">chiPu_0025562</name>
</gene>
<evidence type="ECO:0000313" key="3">
    <source>
        <dbReference type="EMBL" id="GCC41978.1"/>
    </source>
</evidence>
<keyword evidence="4" id="KW-1185">Reference proteome</keyword>
<sequence length="84" mass="9627">MSTSTTSSQRSQSLEGLSDLPTEGQKLQHQTRIRPKPHRNNRRPPRKTSNDQPRREEGNGGERKLDEGLENFYTWDPVTPERAG</sequence>
<reference evidence="3 4" key="1">
    <citation type="journal article" date="2018" name="Nat. Ecol. Evol.">
        <title>Shark genomes provide insights into elasmobranch evolution and the origin of vertebrates.</title>
        <authorList>
            <person name="Hara Y"/>
            <person name="Yamaguchi K"/>
            <person name="Onimaru K"/>
            <person name="Kadota M"/>
            <person name="Koyanagi M"/>
            <person name="Keeley SD"/>
            <person name="Tatsumi K"/>
            <person name="Tanaka K"/>
            <person name="Motone F"/>
            <person name="Kageyama Y"/>
            <person name="Nozu R"/>
            <person name="Adachi N"/>
            <person name="Nishimura O"/>
            <person name="Nakagawa R"/>
            <person name="Tanegashima C"/>
            <person name="Kiyatake I"/>
            <person name="Matsumoto R"/>
            <person name="Murakumo K"/>
            <person name="Nishida K"/>
            <person name="Terakita A"/>
            <person name="Kuratani S"/>
            <person name="Sato K"/>
            <person name="Hyodo S Kuraku.S."/>
        </authorList>
    </citation>
    <scope>NUCLEOTIDE SEQUENCE [LARGE SCALE GENOMIC DNA]</scope>
</reference>
<dbReference type="Pfam" id="PF16000">
    <property type="entry name" value="CARMIL_C"/>
    <property type="match status" value="1"/>
</dbReference>
<organism evidence="3 4">
    <name type="scientific">Chiloscyllium punctatum</name>
    <name type="common">Brownbanded bambooshark</name>
    <name type="synonym">Hemiscyllium punctatum</name>
    <dbReference type="NCBI Taxonomy" id="137246"/>
    <lineage>
        <taxon>Eukaryota</taxon>
        <taxon>Metazoa</taxon>
        <taxon>Chordata</taxon>
        <taxon>Craniata</taxon>
        <taxon>Vertebrata</taxon>
        <taxon>Chondrichthyes</taxon>
        <taxon>Elasmobranchii</taxon>
        <taxon>Galeomorphii</taxon>
        <taxon>Galeoidea</taxon>
        <taxon>Orectolobiformes</taxon>
        <taxon>Hemiscylliidae</taxon>
        <taxon>Chiloscyllium</taxon>
    </lineage>
</organism>
<feature type="region of interest" description="Disordered" evidence="1">
    <location>
        <begin position="1"/>
        <end position="84"/>
    </location>
</feature>
<name>A0A401TH91_CHIPU</name>
<accession>A0A401TH91</accession>
<feature type="domain" description="CARMIL C-terminal" evidence="2">
    <location>
        <begin position="4"/>
        <end position="74"/>
    </location>
</feature>
<comment type="caution">
    <text evidence="3">The sequence shown here is derived from an EMBL/GenBank/DDBJ whole genome shotgun (WGS) entry which is preliminary data.</text>
</comment>
<dbReference type="Proteomes" id="UP000287033">
    <property type="component" value="Unassembled WGS sequence"/>
</dbReference>
<evidence type="ECO:0000259" key="2">
    <source>
        <dbReference type="Pfam" id="PF16000"/>
    </source>
</evidence>
<proteinExistence type="predicted"/>
<evidence type="ECO:0000313" key="4">
    <source>
        <dbReference type="Proteomes" id="UP000287033"/>
    </source>
</evidence>
<dbReference type="AlphaFoldDB" id="A0A401TH91"/>
<dbReference type="EMBL" id="BEZZ01061108">
    <property type="protein sequence ID" value="GCC41978.1"/>
    <property type="molecule type" value="Genomic_DNA"/>
</dbReference>
<feature type="compositionally biased region" description="Low complexity" evidence="1">
    <location>
        <begin position="1"/>
        <end position="13"/>
    </location>
</feature>
<feature type="compositionally biased region" description="Basic and acidic residues" evidence="1">
    <location>
        <begin position="48"/>
        <end position="67"/>
    </location>
</feature>